<evidence type="ECO:0000313" key="2">
    <source>
        <dbReference type="EMBL" id="KAL0953108.1"/>
    </source>
</evidence>
<accession>A0ABR3JCG1</accession>
<protein>
    <submittedName>
        <fullName evidence="2">Uncharacterized protein</fullName>
    </submittedName>
</protein>
<name>A0ABR3JCG1_9AGAR</name>
<proteinExistence type="predicted"/>
<comment type="caution">
    <text evidence="2">The sequence shown here is derived from an EMBL/GenBank/DDBJ whole genome shotgun (WGS) entry which is preliminary data.</text>
</comment>
<reference evidence="3" key="1">
    <citation type="submission" date="2024-06" db="EMBL/GenBank/DDBJ databases">
        <title>Multi-omics analyses provide insights into the biosynthesis of the anticancer antibiotic pleurotin in Hohenbuehelia grisea.</title>
        <authorList>
            <person name="Weaver J.A."/>
            <person name="Alberti F."/>
        </authorList>
    </citation>
    <scope>NUCLEOTIDE SEQUENCE [LARGE SCALE GENOMIC DNA]</scope>
    <source>
        <strain evidence="3">T-177</strain>
    </source>
</reference>
<feature type="chain" id="PRO_5045758686" evidence="1">
    <location>
        <begin position="20"/>
        <end position="333"/>
    </location>
</feature>
<dbReference type="EMBL" id="JASNQZ010000008">
    <property type="protein sequence ID" value="KAL0953108.1"/>
    <property type="molecule type" value="Genomic_DNA"/>
</dbReference>
<gene>
    <name evidence="2" type="ORF">HGRIS_004379</name>
</gene>
<dbReference type="Proteomes" id="UP001556367">
    <property type="component" value="Unassembled WGS sequence"/>
</dbReference>
<evidence type="ECO:0000256" key="1">
    <source>
        <dbReference type="SAM" id="SignalP"/>
    </source>
</evidence>
<feature type="signal peptide" evidence="1">
    <location>
        <begin position="1"/>
        <end position="19"/>
    </location>
</feature>
<keyword evidence="1" id="KW-0732">Signal</keyword>
<evidence type="ECO:0000313" key="3">
    <source>
        <dbReference type="Proteomes" id="UP001556367"/>
    </source>
</evidence>
<organism evidence="2 3">
    <name type="scientific">Hohenbuehelia grisea</name>
    <dbReference type="NCBI Taxonomy" id="104357"/>
    <lineage>
        <taxon>Eukaryota</taxon>
        <taxon>Fungi</taxon>
        <taxon>Dikarya</taxon>
        <taxon>Basidiomycota</taxon>
        <taxon>Agaricomycotina</taxon>
        <taxon>Agaricomycetes</taxon>
        <taxon>Agaricomycetidae</taxon>
        <taxon>Agaricales</taxon>
        <taxon>Pleurotineae</taxon>
        <taxon>Pleurotaceae</taxon>
        <taxon>Hohenbuehelia</taxon>
    </lineage>
</organism>
<keyword evidence="3" id="KW-1185">Reference proteome</keyword>
<sequence>MRHSSAAFLLFSLLGSVVGMPVSLGSTDPNGTIAGNTRPGLSSEIFPQDVAEVGAPDGEFTSDTRNTATSASCPVPNIRLLPSPLPYPLTSEGLSKRGGPDSTSSPPAEVEYLGYIGTHSALAKFYLEHGFSGVPLTNYRAAFGIGMYITDSVQLAHGKAIQAYQLATPLAKPESGPLYPSICAIFARNSANFRWRGVDATKVFLPPSTSNHDYHSNNAQDIAASEAYSDIQEKWIKDNLMSAHQLSRYDTKVIADNVVKLSTANWAAPCHPESKNQMRIPRHMVRHLHVHRCISYDKDTVGANVPTFQELPRNFDYREKYADWNIYGSHFDR</sequence>